<dbReference type="Proteomes" id="UP001318860">
    <property type="component" value="Unassembled WGS sequence"/>
</dbReference>
<dbReference type="EMBL" id="JABTTQ020000002">
    <property type="protein sequence ID" value="KAK6161965.1"/>
    <property type="molecule type" value="Genomic_DNA"/>
</dbReference>
<evidence type="ECO:0000313" key="1">
    <source>
        <dbReference type="EMBL" id="KAK6161965.1"/>
    </source>
</evidence>
<proteinExistence type="predicted"/>
<name>A0ABR0XRY3_REHGL</name>
<reference evidence="1 2" key="1">
    <citation type="journal article" date="2021" name="Comput. Struct. Biotechnol. J.">
        <title>De novo genome assembly of the potent medicinal plant Rehmannia glutinosa using nanopore technology.</title>
        <authorList>
            <person name="Ma L."/>
            <person name="Dong C."/>
            <person name="Song C."/>
            <person name="Wang X."/>
            <person name="Zheng X."/>
            <person name="Niu Y."/>
            <person name="Chen S."/>
            <person name="Feng W."/>
        </authorList>
    </citation>
    <scope>NUCLEOTIDE SEQUENCE [LARGE SCALE GENOMIC DNA]</scope>
    <source>
        <strain evidence="1">DH-2019</strain>
    </source>
</reference>
<comment type="caution">
    <text evidence="1">The sequence shown here is derived from an EMBL/GenBank/DDBJ whole genome shotgun (WGS) entry which is preliminary data.</text>
</comment>
<keyword evidence="2" id="KW-1185">Reference proteome</keyword>
<protein>
    <submittedName>
        <fullName evidence="1">Uncharacterized protein</fullName>
    </submittedName>
</protein>
<organism evidence="1 2">
    <name type="scientific">Rehmannia glutinosa</name>
    <name type="common">Chinese foxglove</name>
    <dbReference type="NCBI Taxonomy" id="99300"/>
    <lineage>
        <taxon>Eukaryota</taxon>
        <taxon>Viridiplantae</taxon>
        <taxon>Streptophyta</taxon>
        <taxon>Embryophyta</taxon>
        <taxon>Tracheophyta</taxon>
        <taxon>Spermatophyta</taxon>
        <taxon>Magnoliopsida</taxon>
        <taxon>eudicotyledons</taxon>
        <taxon>Gunneridae</taxon>
        <taxon>Pentapetalae</taxon>
        <taxon>asterids</taxon>
        <taxon>lamiids</taxon>
        <taxon>Lamiales</taxon>
        <taxon>Orobanchaceae</taxon>
        <taxon>Rehmannieae</taxon>
        <taxon>Rehmannia</taxon>
    </lineage>
</organism>
<gene>
    <name evidence="1" type="ORF">DH2020_001806</name>
</gene>
<sequence>MEIIAPHQTRAAATQRRITPEKIEDENKHNGTCPIWLRKESNVFGCPFSQYRQRVRSKIIVYAEVFFGDLTIRVLLGQHFAFLNLKEALGLEIFKSWNHALLAKTLVEHTRQQGHTLVQMDTPSIPQKGAKYLGSELRRDDSPLFKNLHSIRGHHSAKMWVTRKSKDNYSYLGTLTIE</sequence>
<evidence type="ECO:0000313" key="2">
    <source>
        <dbReference type="Proteomes" id="UP001318860"/>
    </source>
</evidence>
<accession>A0ABR0XRY3</accession>